<protein>
    <submittedName>
        <fullName evidence="1">Uncharacterized protein</fullName>
    </submittedName>
</protein>
<gene>
    <name evidence="1" type="ordered locus">CHY_0184</name>
</gene>
<dbReference type="Proteomes" id="UP000002706">
    <property type="component" value="Chromosome"/>
</dbReference>
<dbReference type="STRING" id="246194.CHY_0184"/>
<proteinExistence type="predicted"/>
<dbReference type="AlphaFoldDB" id="Q3AFM8"/>
<dbReference type="HOGENOM" id="CLU_3248958_0_0_9"/>
<sequence>MMFFGYYKSEGKCPASFFPNNVKVPTSTPSFWVISPFRKTAF</sequence>
<accession>Q3AFM8</accession>
<evidence type="ECO:0000313" key="1">
    <source>
        <dbReference type="EMBL" id="ABB15350.1"/>
    </source>
</evidence>
<dbReference type="EMBL" id="CP000141">
    <property type="protein sequence ID" value="ABB15350.1"/>
    <property type="molecule type" value="Genomic_DNA"/>
</dbReference>
<dbReference type="InParanoid" id="Q3AFM8"/>
<evidence type="ECO:0000313" key="2">
    <source>
        <dbReference type="Proteomes" id="UP000002706"/>
    </source>
</evidence>
<reference evidence="1 2" key="1">
    <citation type="journal article" date="2005" name="PLoS Genet.">
        <title>Life in hot carbon monoxide: the complete genome sequence of Carboxydothermus hydrogenoformans Z-2901.</title>
        <authorList>
            <person name="Wu M."/>
            <person name="Ren Q."/>
            <person name="Durkin A.S."/>
            <person name="Daugherty S.C."/>
            <person name="Brinkac L.M."/>
            <person name="Dodson R.J."/>
            <person name="Madupu R."/>
            <person name="Sullivan S.A."/>
            <person name="Kolonay J.F."/>
            <person name="Haft D.H."/>
            <person name="Nelson W.C."/>
            <person name="Tallon L.J."/>
            <person name="Jones K.M."/>
            <person name="Ulrich L.E."/>
            <person name="Gonzalez J.M."/>
            <person name="Zhulin I.B."/>
            <person name="Robb F.T."/>
            <person name="Eisen J.A."/>
        </authorList>
    </citation>
    <scope>NUCLEOTIDE SEQUENCE [LARGE SCALE GENOMIC DNA]</scope>
    <source>
        <strain evidence="2">ATCC BAA-161 / DSM 6008 / Z-2901</strain>
    </source>
</reference>
<dbReference type="KEGG" id="chy:CHY_0184"/>
<name>Q3AFM8_CARHZ</name>
<organism evidence="1 2">
    <name type="scientific">Carboxydothermus hydrogenoformans (strain ATCC BAA-161 / DSM 6008 / Z-2901)</name>
    <dbReference type="NCBI Taxonomy" id="246194"/>
    <lineage>
        <taxon>Bacteria</taxon>
        <taxon>Bacillati</taxon>
        <taxon>Bacillota</taxon>
        <taxon>Clostridia</taxon>
        <taxon>Thermoanaerobacterales</taxon>
        <taxon>Thermoanaerobacteraceae</taxon>
        <taxon>Carboxydothermus</taxon>
    </lineage>
</organism>
<keyword evidence="2" id="KW-1185">Reference proteome</keyword>